<organism evidence="2 3">
    <name type="scientific">Apiospora saccharicola</name>
    <dbReference type="NCBI Taxonomy" id="335842"/>
    <lineage>
        <taxon>Eukaryota</taxon>
        <taxon>Fungi</taxon>
        <taxon>Dikarya</taxon>
        <taxon>Ascomycota</taxon>
        <taxon>Pezizomycotina</taxon>
        <taxon>Sordariomycetes</taxon>
        <taxon>Xylariomycetidae</taxon>
        <taxon>Amphisphaeriales</taxon>
        <taxon>Apiosporaceae</taxon>
        <taxon>Apiospora</taxon>
    </lineage>
</organism>
<evidence type="ECO:0000313" key="3">
    <source>
        <dbReference type="Proteomes" id="UP001446871"/>
    </source>
</evidence>
<dbReference type="EMBL" id="JAQQWM010000009">
    <property type="protein sequence ID" value="KAK8045793.1"/>
    <property type="molecule type" value="Genomic_DNA"/>
</dbReference>
<protein>
    <submittedName>
        <fullName evidence="2">Uncharacterized protein</fullName>
    </submittedName>
</protein>
<feature type="compositionally biased region" description="Basic and acidic residues" evidence="1">
    <location>
        <begin position="1"/>
        <end position="11"/>
    </location>
</feature>
<evidence type="ECO:0000313" key="2">
    <source>
        <dbReference type="EMBL" id="KAK8045793.1"/>
    </source>
</evidence>
<feature type="region of interest" description="Disordered" evidence="1">
    <location>
        <begin position="1"/>
        <end position="89"/>
    </location>
</feature>
<evidence type="ECO:0000256" key="1">
    <source>
        <dbReference type="SAM" id="MobiDB-lite"/>
    </source>
</evidence>
<gene>
    <name evidence="2" type="ORF">PG996_013857</name>
</gene>
<name>A0ABR1TGM8_9PEZI</name>
<comment type="caution">
    <text evidence="2">The sequence shown here is derived from an EMBL/GenBank/DDBJ whole genome shotgun (WGS) entry which is preliminary data.</text>
</comment>
<sequence length="393" mass="42000">MARNKPQDRARARGGKLRFKLRSDGRATRGGGRPYLRPVGIGETHPQGRKAIPNETRRPGPALFPQPSQLPLTDGLKKGSTNNKNDSKPIETVGMLYRRFPVDHEGHSNGGTGEPKHKPQPIPINPALLQQLDSATGATVCPEIKATNLAISQKYLSAPLAFRLDLIHRHEDPGSLVPLFRLLVVGDNDGAFVAAILVVVVVLLESLGEPSAVLVEPGLSLRLAAVRKVERALLHVARRQQPVVVAVVVAATEDAVVAEELELARGPPLHAARLVLLHLGDALLARLPAPVGTVAFLGRCPRRKYSAVRSGVAAVVGPAVVAPATIAPAGLIIAEVGVREGEVVNLVLCLLRERNVERIGLGSLLIEDVSVVGQDIVQRLCCQGRDFGHRGER</sequence>
<reference evidence="2 3" key="1">
    <citation type="submission" date="2023-01" db="EMBL/GenBank/DDBJ databases">
        <title>Analysis of 21 Apiospora genomes using comparative genomics revels a genus with tremendous synthesis potential of carbohydrate active enzymes and secondary metabolites.</title>
        <authorList>
            <person name="Sorensen T."/>
        </authorList>
    </citation>
    <scope>NUCLEOTIDE SEQUENCE [LARGE SCALE GENOMIC DNA]</scope>
    <source>
        <strain evidence="2 3">CBS 83171</strain>
    </source>
</reference>
<accession>A0ABR1TGM8</accession>
<keyword evidence="3" id="KW-1185">Reference proteome</keyword>
<feature type="region of interest" description="Disordered" evidence="1">
    <location>
        <begin position="102"/>
        <end position="124"/>
    </location>
</feature>
<proteinExistence type="predicted"/>
<dbReference type="Proteomes" id="UP001446871">
    <property type="component" value="Unassembled WGS sequence"/>
</dbReference>